<protein>
    <submittedName>
        <fullName evidence="2">PilL</fullName>
    </submittedName>
</protein>
<feature type="compositionally biased region" description="Basic residues" evidence="1">
    <location>
        <begin position="800"/>
        <end position="815"/>
    </location>
</feature>
<feature type="compositionally biased region" description="Basic and acidic residues" evidence="1">
    <location>
        <begin position="174"/>
        <end position="192"/>
    </location>
</feature>
<dbReference type="AlphaFoldDB" id="Q3JWI9"/>
<accession>Q3JWI9</accession>
<dbReference type="EnsemblBacteria" id="ABA49239">
    <property type="protein sequence ID" value="ABA49239"/>
    <property type="gene ID" value="BURPS1710b_0652"/>
</dbReference>
<evidence type="ECO:0000313" key="3">
    <source>
        <dbReference type="Proteomes" id="UP000002700"/>
    </source>
</evidence>
<dbReference type="HOGENOM" id="CLU_340577_0_0_4"/>
<dbReference type="EMBL" id="CP000124">
    <property type="protein sequence ID" value="ABA49239.1"/>
    <property type="molecule type" value="Genomic_DNA"/>
</dbReference>
<organism evidence="2 3">
    <name type="scientific">Burkholderia pseudomallei (strain 1710b)</name>
    <dbReference type="NCBI Taxonomy" id="320372"/>
    <lineage>
        <taxon>Bacteria</taxon>
        <taxon>Pseudomonadati</taxon>
        <taxon>Pseudomonadota</taxon>
        <taxon>Betaproteobacteria</taxon>
        <taxon>Burkholderiales</taxon>
        <taxon>Burkholderiaceae</taxon>
        <taxon>Burkholderia</taxon>
        <taxon>pseudomallei group</taxon>
    </lineage>
</organism>
<feature type="region of interest" description="Disordered" evidence="1">
    <location>
        <begin position="93"/>
        <end position="194"/>
    </location>
</feature>
<feature type="region of interest" description="Disordered" evidence="1">
    <location>
        <begin position="692"/>
        <end position="714"/>
    </location>
</feature>
<reference evidence="2 3" key="1">
    <citation type="submission" date="2005-09" db="EMBL/GenBank/DDBJ databases">
        <authorList>
            <person name="Woods D.E."/>
            <person name="Nierman W.C."/>
        </authorList>
    </citation>
    <scope>NUCLEOTIDE SEQUENCE [LARGE SCALE GENOMIC DNA]</scope>
    <source>
        <strain evidence="2 3">1710b</strain>
    </source>
</reference>
<feature type="compositionally biased region" description="Basic and acidic residues" evidence="1">
    <location>
        <begin position="243"/>
        <end position="285"/>
    </location>
</feature>
<evidence type="ECO:0000256" key="1">
    <source>
        <dbReference type="SAM" id="MobiDB-lite"/>
    </source>
</evidence>
<feature type="compositionally biased region" description="Basic residues" evidence="1">
    <location>
        <begin position="408"/>
        <end position="434"/>
    </location>
</feature>
<feature type="region of interest" description="Disordered" evidence="1">
    <location>
        <begin position="232"/>
        <end position="285"/>
    </location>
</feature>
<name>Q3JWI9_BURP1</name>
<feature type="compositionally biased region" description="Basic and acidic residues" evidence="1">
    <location>
        <begin position="320"/>
        <end position="407"/>
    </location>
</feature>
<feature type="compositionally biased region" description="Basic and acidic residues" evidence="1">
    <location>
        <begin position="93"/>
        <end position="164"/>
    </location>
</feature>
<dbReference type="KEGG" id="bpm:BURPS1710b_0652"/>
<sequence length="833" mass="93660">MQDHVEAFALLFLGHAQADHDVDHLQQHEADDAAVDERDRDALGLQQQAAVRAADVLDREHAREQRAENAAHAVHAERVERIVVAELVLEPRRRPEADDARRDADHERARDADEAGGRRDRDETRDRARHDAEHRRLTLGDPFGEHPAERGARGGDLRRQHREAGAAVRGHRGARVEAEPAHPQHRAADQRQHQVVRRHRFAAVADALAEHEARHEARDAGVDVHDRAAREVEHAVRRQPARRLPDHVRDRHVDDQRPQRHEDEHRREFHPVGERAADERRRDDRERHLVDEVDRFRDRRREMADGERRRLVAVDVVHPGQEHAREAADEAVARREREAVADHRPEDRDQRGDREALHHGREHVLLADHAAVEEREARDRHEQHERGRREHPRGVARVDLRRIDRERRGRRGGRGGGRSRRGGGRCRGRRRGGCRRCGRCGGRGRCGRGGAGRRVGSRCGRCGGGSRRRVVGHRGADAARKQRAGHQQGHQDFAHLGFPLIARVSCYRASAPVSPVRIRITCSIDVTKILPSPILPVRAARSIASTAWSTRSSDTAASIFILGRKSTTYSAPRYSSVCPFWRPNPLTSVTVMPETPSAESASRVSSSLNGLMIAVISFMKSSRYGGNPITAAMCGGTPTATRMPCRLTPVSKGFHADFHHRHTLARTQARLGRTANAGPVCWRAERKVARVHARPAHRERGSTRSNARKTGPRAHQFRSCAIRGHDCNGNCTNFVHLEGEHHEATQRRFQRPAGAHRRSAEKLAGQGCRAQREGNAHARLLEARSRHPRGVRHAGAGARTHPRAARGTRKARRRTRTEAGRRPIVTAAAARIR</sequence>
<proteinExistence type="predicted"/>
<dbReference type="Proteomes" id="UP000002700">
    <property type="component" value="Chromosome I"/>
</dbReference>
<gene>
    <name evidence="2" type="primary">pilL</name>
    <name evidence="2" type="ordered locus">BURPS1710b_0652</name>
</gene>
<feature type="region of interest" description="Disordered" evidence="1">
    <location>
        <begin position="787"/>
        <end position="833"/>
    </location>
</feature>
<feature type="region of interest" description="Disordered" evidence="1">
    <location>
        <begin position="320"/>
        <end position="434"/>
    </location>
</feature>
<evidence type="ECO:0000313" key="2">
    <source>
        <dbReference type="EMBL" id="ABA49239.1"/>
    </source>
</evidence>